<dbReference type="PANTHER" id="PTHR19143">
    <property type="entry name" value="FIBRINOGEN/TENASCIN/ANGIOPOEITIN"/>
    <property type="match status" value="1"/>
</dbReference>
<dbReference type="SMART" id="SM00186">
    <property type="entry name" value="FBG"/>
    <property type="match status" value="1"/>
</dbReference>
<dbReference type="PANTHER" id="PTHR19143:SF458">
    <property type="entry name" value="FIBRINOGEN C-TERMINAL DOMAIN-CONTAINING PROTEIN-RELATED"/>
    <property type="match status" value="1"/>
</dbReference>
<dbReference type="Gene3D" id="3.90.215.10">
    <property type="entry name" value="Gamma Fibrinogen, chain A, domain 1"/>
    <property type="match status" value="1"/>
</dbReference>
<evidence type="ECO:0000313" key="3">
    <source>
        <dbReference type="Proteomes" id="UP001500889"/>
    </source>
</evidence>
<accession>A0AAU9FJP4</accession>
<dbReference type="GO" id="GO:0005615">
    <property type="term" value="C:extracellular space"/>
    <property type="evidence" value="ECO:0007669"/>
    <property type="project" value="TreeGrafter"/>
</dbReference>
<keyword evidence="3" id="KW-1185">Reference proteome</keyword>
<proteinExistence type="predicted"/>
<dbReference type="Pfam" id="PF00147">
    <property type="entry name" value="Fibrinogen_C"/>
    <property type="match status" value="1"/>
</dbReference>
<dbReference type="SUPFAM" id="SSF56496">
    <property type="entry name" value="Fibrinogen C-terminal domain-like"/>
    <property type="match status" value="1"/>
</dbReference>
<organism evidence="2 3">
    <name type="scientific">Drosophila madeirensis</name>
    <name type="common">Fruit fly</name>
    <dbReference type="NCBI Taxonomy" id="30013"/>
    <lineage>
        <taxon>Eukaryota</taxon>
        <taxon>Metazoa</taxon>
        <taxon>Ecdysozoa</taxon>
        <taxon>Arthropoda</taxon>
        <taxon>Hexapoda</taxon>
        <taxon>Insecta</taxon>
        <taxon>Pterygota</taxon>
        <taxon>Neoptera</taxon>
        <taxon>Endopterygota</taxon>
        <taxon>Diptera</taxon>
        <taxon>Brachycera</taxon>
        <taxon>Muscomorpha</taxon>
        <taxon>Ephydroidea</taxon>
        <taxon>Drosophilidae</taxon>
        <taxon>Drosophila</taxon>
        <taxon>Sophophora</taxon>
    </lineage>
</organism>
<evidence type="ECO:0000259" key="1">
    <source>
        <dbReference type="PROSITE" id="PS51406"/>
    </source>
</evidence>
<dbReference type="AlphaFoldDB" id="A0AAU9FJP4"/>
<dbReference type="InterPro" id="IPR014716">
    <property type="entry name" value="Fibrinogen_a/b/g_C_1"/>
</dbReference>
<feature type="domain" description="Fibrinogen C-terminal" evidence="1">
    <location>
        <begin position="1"/>
        <end position="95"/>
    </location>
</feature>
<dbReference type="InterPro" id="IPR050373">
    <property type="entry name" value="Fibrinogen_C-term_domain"/>
</dbReference>
<evidence type="ECO:0000313" key="2">
    <source>
        <dbReference type="EMBL" id="BFF95780.1"/>
    </source>
</evidence>
<dbReference type="EMBL" id="AP029264">
    <property type="protein sequence ID" value="BFF95780.1"/>
    <property type="molecule type" value="Genomic_DNA"/>
</dbReference>
<reference evidence="2 3" key="1">
    <citation type="submission" date="2024-02" db="EMBL/GenBank/DDBJ databases">
        <title>A chromosome-level genome assembly of Drosophila madeirensis, a fruit fly species endemic to Madeira island.</title>
        <authorList>
            <person name="Tomihara K."/>
            <person name="Llopart A."/>
            <person name="Yamamoto D."/>
        </authorList>
    </citation>
    <scope>NUCLEOTIDE SEQUENCE [LARGE SCALE GENOMIC DNA]</scope>
    <source>
        <strain evidence="2 3">RF1</strain>
    </source>
</reference>
<protein>
    <submittedName>
        <fullName evidence="2">Ficolin-2-like</fullName>
    </submittedName>
</protein>
<dbReference type="InterPro" id="IPR002181">
    <property type="entry name" value="Fibrinogen_a/b/g_C_dom"/>
</dbReference>
<dbReference type="PROSITE" id="PS51406">
    <property type="entry name" value="FIBRINOGEN_C_2"/>
    <property type="match status" value="1"/>
</dbReference>
<sequence>MSKLGRFIGDAGDSLINQKNQKCTTYDRDNDIKANLNCTVEYMGAWCHKDCHQSHLFGMYLKGSVEHIFARGMCWRDWRGFYYSYKVMQMMVRPK</sequence>
<dbReference type="Proteomes" id="UP001500889">
    <property type="component" value="Chromosome U"/>
</dbReference>
<gene>
    <name evidence="2" type="ORF">DMAD_13111</name>
</gene>
<dbReference type="InterPro" id="IPR036056">
    <property type="entry name" value="Fibrinogen-like_C"/>
</dbReference>
<name>A0AAU9FJP4_DROMD</name>